<keyword evidence="8" id="KW-0732">Signal</keyword>
<feature type="transmembrane region" description="Helical" evidence="23">
    <location>
        <begin position="310"/>
        <end position="333"/>
    </location>
</feature>
<reference evidence="25" key="1">
    <citation type="journal article" date="2013" name="J. Plant Res.">
        <title>Effect of fungi and light on seed germination of three Opuntia species from semiarid lands of central Mexico.</title>
        <authorList>
            <person name="Delgado-Sanchez P."/>
            <person name="Jimenez-Bremont J.F."/>
            <person name="Guerrero-Gonzalez Mde L."/>
            <person name="Flores J."/>
        </authorList>
    </citation>
    <scope>NUCLEOTIDE SEQUENCE</scope>
    <source>
        <tissue evidence="25">Cladode</tissue>
    </source>
</reference>
<evidence type="ECO:0000313" key="25">
    <source>
        <dbReference type="EMBL" id="MBA4674452.1"/>
    </source>
</evidence>
<evidence type="ECO:0000256" key="14">
    <source>
        <dbReference type="ARBA" id="ARBA00022989"/>
    </source>
</evidence>
<keyword evidence="9" id="KW-0430">Lectin</keyword>
<keyword evidence="16 25" id="KW-0675">Receptor</keyword>
<dbReference type="Gene3D" id="3.30.200.20">
    <property type="entry name" value="Phosphorylase Kinase, domain 1"/>
    <property type="match status" value="1"/>
</dbReference>
<evidence type="ECO:0000256" key="22">
    <source>
        <dbReference type="SAM" id="MobiDB-lite"/>
    </source>
</evidence>
<keyword evidence="5" id="KW-0723">Serine/threonine-protein kinase</keyword>
<comment type="subcellular location">
    <subcellularLocation>
        <location evidence="1">Cell membrane</location>
        <topology evidence="1">Single-pass type I membrane protein</topology>
    </subcellularLocation>
</comment>
<dbReference type="FunFam" id="2.60.120.200:FF:000103">
    <property type="entry name" value="L-type lectin-domain containing receptor kinase IX.1"/>
    <property type="match status" value="1"/>
</dbReference>
<accession>A0A7C9AQS9</accession>
<feature type="transmembrane region" description="Helical" evidence="23">
    <location>
        <begin position="13"/>
        <end position="31"/>
    </location>
</feature>
<evidence type="ECO:0000256" key="4">
    <source>
        <dbReference type="ARBA" id="ARBA00022475"/>
    </source>
</evidence>
<dbReference type="GO" id="GO:0005524">
    <property type="term" value="F:ATP binding"/>
    <property type="evidence" value="ECO:0007669"/>
    <property type="project" value="UniProtKB-UniRule"/>
</dbReference>
<feature type="region of interest" description="Disordered" evidence="22">
    <location>
        <begin position="278"/>
        <end position="301"/>
    </location>
</feature>
<dbReference type="GO" id="GO:0005886">
    <property type="term" value="C:plasma membrane"/>
    <property type="evidence" value="ECO:0007669"/>
    <property type="project" value="UniProtKB-SubCell"/>
</dbReference>
<dbReference type="SUPFAM" id="SSF56112">
    <property type="entry name" value="Protein kinase-like (PK-like)"/>
    <property type="match status" value="1"/>
</dbReference>
<keyword evidence="10 21" id="KW-0547">Nucleotide-binding</keyword>
<keyword evidence="6 25" id="KW-0808">Transferase</keyword>
<evidence type="ECO:0000259" key="24">
    <source>
        <dbReference type="PROSITE" id="PS50011"/>
    </source>
</evidence>
<dbReference type="Pfam" id="PF00139">
    <property type="entry name" value="Lectin_legB"/>
    <property type="match status" value="1"/>
</dbReference>
<protein>
    <submittedName>
        <fullName evidence="25">Receptor protein serine/threonine kinase</fullName>
        <ecNumber evidence="25">2.7.11.30</ecNumber>
    </submittedName>
</protein>
<dbReference type="FunFam" id="3.30.200.20:FF:000168">
    <property type="entry name" value="L-type lectin-domain containing receptor kinase IX.1"/>
    <property type="match status" value="1"/>
</dbReference>
<evidence type="ECO:0000256" key="15">
    <source>
        <dbReference type="ARBA" id="ARBA00023136"/>
    </source>
</evidence>
<dbReference type="Gene3D" id="2.60.120.200">
    <property type="match status" value="1"/>
</dbReference>
<dbReference type="CDD" id="cd14066">
    <property type="entry name" value="STKc_IRAK"/>
    <property type="match status" value="1"/>
</dbReference>
<proteinExistence type="inferred from homology"/>
<dbReference type="Gene3D" id="1.10.510.10">
    <property type="entry name" value="Transferase(Phosphotransferase) domain 1"/>
    <property type="match status" value="1"/>
</dbReference>
<sequence>MVDLNLSSSSISLIRYFHTCTVTCVVLLSFLTHAKCLYFNYSGFDKNDHSLFYEADAGAVGGKIQLTKNQRDAPSGGSVGRASYDTPVPLWDNTTRELTNFTTHFSFEIIKLGNNTSYYMYGDGFTFFLAPFDSKIPPHSLGGSLGLVSNRINKSQIVAVEFDNFRNLNWDPWGDHVGIDVGSVVSNKTASWGNTEHGFENSTTANVQISYDSTTCNLSVFLTFDKNPVFPKNSILSYIIDLRTILPEAVRVGFSAATGQSSQISNILSWEFNSSLSDAKPAQAPEPVGQITSSKSSGPARKSKNIKVRFVSGAVVVVSVLSIGLGLVGFMWWRRRSDAKEDGMVSDLSDDFESGTGPRRFTYGELSRATNNFVEERKLGEGGFGCVYLGLLSNPHGEIAVKKVSRGSRQGKKEYISEVRIISRLRHKNLVQLLGWCHERGDLILVYEFMPNGSLDSHLYGGKKDALSWTVRYKIALDLASALLYLHEDWEQCVLHRDIKSSNVMLDSNFNVKLGDFGLARLVDHELGAQTTVLAGTFGYLAPECSITGKASKESDVYSFGVVALEIACGRRPIEIKEEPTKVRMIEWIWDLYGKGLLLEAIDQRLEGDFNAHQTECLMTVGLWCCHPDCTLRPSMNLVTKVLKFEAPLPVLPTTFPVPIYSSISMNARMDIWSNPSSSGF</sequence>
<comment type="subunit">
    <text evidence="20">Interacts with ABCG40.</text>
</comment>
<evidence type="ECO:0000256" key="18">
    <source>
        <dbReference type="ARBA" id="ARBA00058054"/>
    </source>
</evidence>
<keyword evidence="15 23" id="KW-0472">Membrane</keyword>
<dbReference type="InterPro" id="IPR050528">
    <property type="entry name" value="L-type_Lectin-RKs"/>
</dbReference>
<dbReference type="InterPro" id="IPR011009">
    <property type="entry name" value="Kinase-like_dom_sf"/>
</dbReference>
<feature type="domain" description="Protein kinase" evidence="24">
    <location>
        <begin position="373"/>
        <end position="652"/>
    </location>
</feature>
<evidence type="ECO:0000256" key="12">
    <source>
        <dbReference type="ARBA" id="ARBA00022821"/>
    </source>
</evidence>
<keyword evidence="4" id="KW-1003">Cell membrane</keyword>
<evidence type="ECO:0000256" key="17">
    <source>
        <dbReference type="ARBA" id="ARBA00023180"/>
    </source>
</evidence>
<keyword evidence="7 23" id="KW-0812">Transmembrane</keyword>
<dbReference type="EC" id="2.7.11.30" evidence="25"/>
<reference evidence="25" key="2">
    <citation type="submission" date="2020-07" db="EMBL/GenBank/DDBJ databases">
        <authorList>
            <person name="Vera ALvarez R."/>
            <person name="Arias-Moreno D.M."/>
            <person name="Jimenez-Jacinto V."/>
            <person name="Jimenez-Bremont J.F."/>
            <person name="Swaminathan K."/>
            <person name="Moose S.P."/>
            <person name="Guerrero-Gonzalez M.L."/>
            <person name="Marino-Ramirez L."/>
            <person name="Landsman D."/>
            <person name="Rodriguez-Kessler M."/>
            <person name="Delgado-Sanchez P."/>
        </authorList>
    </citation>
    <scope>NUCLEOTIDE SEQUENCE</scope>
    <source>
        <tissue evidence="25">Cladode</tissue>
    </source>
</reference>
<dbReference type="SUPFAM" id="SSF49899">
    <property type="entry name" value="Concanavalin A-like lectins/glucanases"/>
    <property type="match status" value="1"/>
</dbReference>
<evidence type="ECO:0000256" key="20">
    <source>
        <dbReference type="ARBA" id="ARBA00063357"/>
    </source>
</evidence>
<name>A0A7C9AQS9_OPUST</name>
<dbReference type="CDD" id="cd06899">
    <property type="entry name" value="lectin_legume_LecRK_Arcelin_ConA"/>
    <property type="match status" value="1"/>
</dbReference>
<dbReference type="GO" id="GO:0004675">
    <property type="term" value="F:transmembrane receptor protein serine/threonine kinase activity"/>
    <property type="evidence" value="ECO:0007669"/>
    <property type="project" value="UniProtKB-EC"/>
</dbReference>
<dbReference type="Pfam" id="PF00069">
    <property type="entry name" value="Pkinase"/>
    <property type="match status" value="1"/>
</dbReference>
<dbReference type="FunFam" id="1.10.510.10:FF:000240">
    <property type="entry name" value="Lectin-domain containing receptor kinase A4.3"/>
    <property type="match status" value="1"/>
</dbReference>
<evidence type="ECO:0000256" key="3">
    <source>
        <dbReference type="ARBA" id="ARBA00010217"/>
    </source>
</evidence>
<organism evidence="25">
    <name type="scientific">Opuntia streptacantha</name>
    <name type="common">Prickly pear cactus</name>
    <name type="synonym">Opuntia cardona</name>
    <dbReference type="NCBI Taxonomy" id="393608"/>
    <lineage>
        <taxon>Eukaryota</taxon>
        <taxon>Viridiplantae</taxon>
        <taxon>Streptophyta</taxon>
        <taxon>Embryophyta</taxon>
        <taxon>Tracheophyta</taxon>
        <taxon>Spermatophyta</taxon>
        <taxon>Magnoliopsida</taxon>
        <taxon>eudicotyledons</taxon>
        <taxon>Gunneridae</taxon>
        <taxon>Pentapetalae</taxon>
        <taxon>Caryophyllales</taxon>
        <taxon>Cactineae</taxon>
        <taxon>Cactaceae</taxon>
        <taxon>Opuntioideae</taxon>
        <taxon>Opuntia</taxon>
    </lineage>
</organism>
<feature type="binding site" evidence="21">
    <location>
        <position position="403"/>
    </location>
    <ligand>
        <name>ATP</name>
        <dbReference type="ChEBI" id="CHEBI:30616"/>
    </ligand>
</feature>
<keyword evidence="17" id="KW-0325">Glycoprotein</keyword>
<evidence type="ECO:0000256" key="10">
    <source>
        <dbReference type="ARBA" id="ARBA00022741"/>
    </source>
</evidence>
<dbReference type="InterPro" id="IPR017441">
    <property type="entry name" value="Protein_kinase_ATP_BS"/>
</dbReference>
<comment type="function">
    <text evidence="18">Involved in resistance response to the pathogenic oomycetes Phytophthora infestans and Phytophthora capsici.</text>
</comment>
<comment type="similarity">
    <text evidence="2">In the N-terminal section; belongs to the leguminous lectin family.</text>
</comment>
<evidence type="ECO:0000256" key="16">
    <source>
        <dbReference type="ARBA" id="ARBA00023170"/>
    </source>
</evidence>
<evidence type="ECO:0000256" key="8">
    <source>
        <dbReference type="ARBA" id="ARBA00022729"/>
    </source>
</evidence>
<dbReference type="SMART" id="SM00220">
    <property type="entry name" value="S_TKc"/>
    <property type="match status" value="1"/>
</dbReference>
<evidence type="ECO:0000256" key="7">
    <source>
        <dbReference type="ARBA" id="ARBA00022692"/>
    </source>
</evidence>
<evidence type="ECO:0000256" key="23">
    <source>
        <dbReference type="SAM" id="Phobius"/>
    </source>
</evidence>
<evidence type="ECO:0000256" key="21">
    <source>
        <dbReference type="PROSITE-ProRule" id="PRU10141"/>
    </source>
</evidence>
<keyword evidence="11 25" id="KW-0418">Kinase</keyword>
<evidence type="ECO:0000256" key="9">
    <source>
        <dbReference type="ARBA" id="ARBA00022734"/>
    </source>
</evidence>
<dbReference type="PANTHER" id="PTHR27007">
    <property type="match status" value="1"/>
</dbReference>
<evidence type="ECO:0000256" key="2">
    <source>
        <dbReference type="ARBA" id="ARBA00008536"/>
    </source>
</evidence>
<dbReference type="InterPro" id="IPR008271">
    <property type="entry name" value="Ser/Thr_kinase_AS"/>
</dbReference>
<dbReference type="PROSITE" id="PS00108">
    <property type="entry name" value="PROTEIN_KINASE_ST"/>
    <property type="match status" value="1"/>
</dbReference>
<evidence type="ECO:0000256" key="6">
    <source>
        <dbReference type="ARBA" id="ARBA00022679"/>
    </source>
</evidence>
<evidence type="ECO:0000256" key="5">
    <source>
        <dbReference type="ARBA" id="ARBA00022527"/>
    </source>
</evidence>
<evidence type="ECO:0000256" key="1">
    <source>
        <dbReference type="ARBA" id="ARBA00004251"/>
    </source>
</evidence>
<dbReference type="EMBL" id="GISG01262588">
    <property type="protein sequence ID" value="MBA4674452.1"/>
    <property type="molecule type" value="Transcribed_RNA"/>
</dbReference>
<dbReference type="InterPro" id="IPR013320">
    <property type="entry name" value="ConA-like_dom_sf"/>
</dbReference>
<dbReference type="GO" id="GO:0002229">
    <property type="term" value="P:defense response to oomycetes"/>
    <property type="evidence" value="ECO:0007669"/>
    <property type="project" value="UniProtKB-ARBA"/>
</dbReference>
<dbReference type="InterPro" id="IPR001220">
    <property type="entry name" value="Legume_lectin_dom"/>
</dbReference>
<dbReference type="PROSITE" id="PS00107">
    <property type="entry name" value="PROTEIN_KINASE_ATP"/>
    <property type="match status" value="1"/>
</dbReference>
<keyword evidence="14 23" id="KW-1133">Transmembrane helix</keyword>
<comment type="function">
    <text evidence="19">Promotes hydrogen peroxide H(2)O(2) production and cell death.</text>
</comment>
<keyword evidence="12" id="KW-0611">Plant defense</keyword>
<evidence type="ECO:0000256" key="13">
    <source>
        <dbReference type="ARBA" id="ARBA00022840"/>
    </source>
</evidence>
<keyword evidence="13 21" id="KW-0067">ATP-binding</keyword>
<dbReference type="InterPro" id="IPR000719">
    <property type="entry name" value="Prot_kinase_dom"/>
</dbReference>
<dbReference type="AlphaFoldDB" id="A0A7C9AQS9"/>
<evidence type="ECO:0000256" key="11">
    <source>
        <dbReference type="ARBA" id="ARBA00022777"/>
    </source>
</evidence>
<comment type="similarity">
    <text evidence="3">In the C-terminal section; belongs to the protein kinase superfamily. Ser/Thr protein kinase family.</text>
</comment>
<evidence type="ECO:0000256" key="19">
    <source>
        <dbReference type="ARBA" id="ARBA00058818"/>
    </source>
</evidence>
<dbReference type="GO" id="GO:0030246">
    <property type="term" value="F:carbohydrate binding"/>
    <property type="evidence" value="ECO:0007669"/>
    <property type="project" value="UniProtKB-KW"/>
</dbReference>
<dbReference type="GO" id="GO:0009626">
    <property type="term" value="P:plant-type hypersensitive response"/>
    <property type="evidence" value="ECO:0007669"/>
    <property type="project" value="UniProtKB-ARBA"/>
</dbReference>
<dbReference type="PROSITE" id="PS50011">
    <property type="entry name" value="PROTEIN_KINASE_DOM"/>
    <property type="match status" value="1"/>
</dbReference>